<name>A0A1S3JMF1_LINAN</name>
<dbReference type="GeneID" id="106174532"/>
<evidence type="ECO:0000313" key="3">
    <source>
        <dbReference type="RefSeq" id="XP_013411585.1"/>
    </source>
</evidence>
<organism evidence="2 3">
    <name type="scientific">Lingula anatina</name>
    <name type="common">Brachiopod</name>
    <name type="synonym">Lingula unguis</name>
    <dbReference type="NCBI Taxonomy" id="7574"/>
    <lineage>
        <taxon>Eukaryota</taxon>
        <taxon>Metazoa</taxon>
        <taxon>Spiralia</taxon>
        <taxon>Lophotrochozoa</taxon>
        <taxon>Brachiopoda</taxon>
        <taxon>Linguliformea</taxon>
        <taxon>Lingulata</taxon>
        <taxon>Lingulida</taxon>
        <taxon>Linguloidea</taxon>
        <taxon>Lingulidae</taxon>
        <taxon>Lingula</taxon>
    </lineage>
</organism>
<dbReference type="KEGG" id="lak:106174532"/>
<gene>
    <name evidence="3" type="primary">LOC106174532</name>
</gene>
<reference evidence="3" key="1">
    <citation type="submission" date="2025-08" db="UniProtKB">
        <authorList>
            <consortium name="RefSeq"/>
        </authorList>
    </citation>
    <scope>IDENTIFICATION</scope>
    <source>
        <tissue evidence="3">Gonads</tissue>
    </source>
</reference>
<protein>
    <submittedName>
        <fullName evidence="3">Uncharacterized protein LOC106174532</fullName>
    </submittedName>
</protein>
<evidence type="ECO:0000256" key="1">
    <source>
        <dbReference type="SAM" id="MobiDB-lite"/>
    </source>
</evidence>
<proteinExistence type="predicted"/>
<keyword evidence="2" id="KW-1185">Reference proteome</keyword>
<sequence>MFTTPNRHELGCGKSFSHADNMLGPGQLVQQKKIKTYSHIVLPKIPINSKNNCSKTKCVSGSKEPPEDDNASNEPNENDGDAEKESVKIEHLKKISPQSSDSDLGRFLPPRLESVAEEPQKRYTGSGGSRRIFPPIHIPVASGRLFLTKEHTEIDKNFRPRRQKQDGDKHRQACVQLDHLGPGDIIGLEQMRKPKSWEPVIKGYCLVNISDLVSTV</sequence>
<dbReference type="InParanoid" id="A0A1S3JMF1"/>
<feature type="region of interest" description="Disordered" evidence="1">
    <location>
        <begin position="53"/>
        <end position="130"/>
    </location>
</feature>
<dbReference type="RefSeq" id="XP_013411585.1">
    <property type="nucleotide sequence ID" value="XM_013556131.1"/>
</dbReference>
<accession>A0A1S3JMF1</accession>
<dbReference type="Proteomes" id="UP000085678">
    <property type="component" value="Unplaced"/>
</dbReference>
<feature type="compositionally biased region" description="Basic and acidic residues" evidence="1">
    <location>
        <begin position="81"/>
        <end position="93"/>
    </location>
</feature>
<feature type="compositionally biased region" description="Acidic residues" evidence="1">
    <location>
        <begin position="66"/>
        <end position="80"/>
    </location>
</feature>
<dbReference type="AlphaFoldDB" id="A0A1S3JMF1"/>
<evidence type="ECO:0000313" key="2">
    <source>
        <dbReference type="Proteomes" id="UP000085678"/>
    </source>
</evidence>